<dbReference type="Proteomes" id="UP000003676">
    <property type="component" value="Unassembled WGS sequence"/>
</dbReference>
<proteinExistence type="predicted"/>
<comment type="caution">
    <text evidence="1">The sequence shown here is derived from an EMBL/GenBank/DDBJ whole genome shotgun (WGS) entry which is preliminary data.</text>
</comment>
<name>B6WVF1_9BACT</name>
<protein>
    <submittedName>
        <fullName evidence="1">Uncharacterized protein</fullName>
    </submittedName>
</protein>
<reference evidence="1 2" key="1">
    <citation type="submission" date="2008-10" db="EMBL/GenBank/DDBJ databases">
        <title>Draft genome sequence of Desulvovibrio piger (ATCC 29098).</title>
        <authorList>
            <person name="Sudarsanam P."/>
            <person name="Ley R."/>
            <person name="Guruge J."/>
            <person name="Turnbaugh P.J."/>
            <person name="Mahowald M."/>
            <person name="Liep D."/>
            <person name="Gordon J."/>
        </authorList>
    </citation>
    <scope>NUCLEOTIDE SEQUENCE [LARGE SCALE GENOMIC DNA]</scope>
    <source>
        <strain evidence="1 2">ATCC 29098</strain>
    </source>
</reference>
<dbReference type="HOGENOM" id="CLU_3232721_0_0_7"/>
<dbReference type="AlphaFoldDB" id="B6WVF1"/>
<organism evidence="1 2">
    <name type="scientific">Desulfovibrio piger ATCC 29098</name>
    <dbReference type="NCBI Taxonomy" id="411464"/>
    <lineage>
        <taxon>Bacteria</taxon>
        <taxon>Pseudomonadati</taxon>
        <taxon>Thermodesulfobacteriota</taxon>
        <taxon>Desulfovibrionia</taxon>
        <taxon>Desulfovibrionales</taxon>
        <taxon>Desulfovibrionaceae</taxon>
        <taxon>Desulfovibrio</taxon>
    </lineage>
</organism>
<evidence type="ECO:0000313" key="2">
    <source>
        <dbReference type="Proteomes" id="UP000003676"/>
    </source>
</evidence>
<accession>B6WVF1</accession>
<reference evidence="1 2" key="2">
    <citation type="submission" date="2008-10" db="EMBL/GenBank/DDBJ databases">
        <authorList>
            <person name="Fulton L."/>
            <person name="Clifton S."/>
            <person name="Fulton B."/>
            <person name="Xu J."/>
            <person name="Minx P."/>
            <person name="Pepin K.H."/>
            <person name="Johnson M."/>
            <person name="Bhonagiri V."/>
            <person name="Nash W.E."/>
            <person name="Mardis E.R."/>
            <person name="Wilson R.K."/>
        </authorList>
    </citation>
    <scope>NUCLEOTIDE SEQUENCE [LARGE SCALE GENOMIC DNA]</scope>
    <source>
        <strain evidence="1 2">ATCC 29098</strain>
    </source>
</reference>
<gene>
    <name evidence="1" type="ORF">DESPIG_02067</name>
</gene>
<dbReference type="EMBL" id="ABXU01000064">
    <property type="protein sequence ID" value="EEB33002.1"/>
    <property type="molecule type" value="Genomic_DNA"/>
</dbReference>
<evidence type="ECO:0000313" key="1">
    <source>
        <dbReference type="EMBL" id="EEB33002.1"/>
    </source>
</evidence>
<sequence length="43" mass="4648">MGDGEKYLILENILKSLGELLQVPGSGRPAGKGDILLHYEIIP</sequence>